<keyword evidence="10 13" id="KW-0143">Chaperone</keyword>
<evidence type="ECO:0000256" key="13">
    <source>
        <dbReference type="HAMAP-Rule" id="MF_00233"/>
    </source>
</evidence>
<keyword evidence="16" id="KW-1185">Reference proteome</keyword>
<keyword evidence="6 13" id="KW-0732">Signal</keyword>
<dbReference type="Proteomes" id="UP000230282">
    <property type="component" value="Unassembled WGS sequence"/>
</dbReference>
<organism evidence="15 16">
    <name type="scientific">Caviibacterium pharyngocola</name>
    <dbReference type="NCBI Taxonomy" id="28159"/>
    <lineage>
        <taxon>Bacteria</taxon>
        <taxon>Pseudomonadati</taxon>
        <taxon>Pseudomonadota</taxon>
        <taxon>Gammaproteobacteria</taxon>
        <taxon>Pasteurellales</taxon>
        <taxon>Pasteurellaceae</taxon>
        <taxon>Caviibacterium</taxon>
    </lineage>
</organism>
<reference evidence="15 16" key="1">
    <citation type="submission" date="2017-11" db="EMBL/GenBank/DDBJ databases">
        <title>Reclassification of Bisgaard taxon 5 as Caviibacterium pharyngocola gen. nov., sp. nov.</title>
        <authorList>
            <person name="Christensen H."/>
        </authorList>
    </citation>
    <scope>NUCLEOTIDE SEQUENCE [LARGE SCALE GENOMIC DNA]</scope>
    <source>
        <strain evidence="15 16">7_3</strain>
    </source>
</reference>
<evidence type="ECO:0000256" key="11">
    <source>
        <dbReference type="ARBA" id="ARBA00023237"/>
    </source>
</evidence>
<evidence type="ECO:0000256" key="1">
    <source>
        <dbReference type="ARBA" id="ARBA00004459"/>
    </source>
</evidence>
<dbReference type="OrthoDB" id="9797618at2"/>
<sequence length="209" mass="23669">MKNLTFLFVSLAALLLAGCQSLDISDERPNNVQYIEKTDAAWQTHLQKIKAIKAYSASGQLGYISAKERFSSRFDWQYNNPRAYTLFLSSTISSSTLKFQMHANGMTISDNKGNQRSEADAKMLLREIVGMDIPLEQFATWLKGEPNERADYKVGANHLLAGFGYPIDGTLWTADYLNYHTDQSVALPKDILLKNAEQTLKIRVDSWKY</sequence>
<comment type="similarity">
    <text evidence="2 13">Belongs to the LolB family.</text>
</comment>
<evidence type="ECO:0000256" key="3">
    <source>
        <dbReference type="ARBA" id="ARBA00011245"/>
    </source>
</evidence>
<keyword evidence="11 13" id="KW-0998">Cell outer membrane</keyword>
<name>A0A2M8RWQ2_9PAST</name>
<dbReference type="EMBL" id="PHGZ01000008">
    <property type="protein sequence ID" value="PJG83320.1"/>
    <property type="molecule type" value="Genomic_DNA"/>
</dbReference>
<dbReference type="NCBIfam" id="TIGR00548">
    <property type="entry name" value="lolB"/>
    <property type="match status" value="1"/>
</dbReference>
<keyword evidence="9 13" id="KW-0564">Palmitate</keyword>
<keyword evidence="12 13" id="KW-0449">Lipoprotein</keyword>
<dbReference type="GO" id="GO:0015031">
    <property type="term" value="P:protein transport"/>
    <property type="evidence" value="ECO:0007669"/>
    <property type="project" value="UniProtKB-KW"/>
</dbReference>
<dbReference type="InterPro" id="IPR004565">
    <property type="entry name" value="OM_lipoprot_LolB"/>
</dbReference>
<dbReference type="SUPFAM" id="SSF89392">
    <property type="entry name" value="Prokaryotic lipoproteins and lipoprotein localization factors"/>
    <property type="match status" value="1"/>
</dbReference>
<keyword evidence="5 13" id="KW-0813">Transport</keyword>
<evidence type="ECO:0000256" key="10">
    <source>
        <dbReference type="ARBA" id="ARBA00023186"/>
    </source>
</evidence>
<dbReference type="PROSITE" id="PS51257">
    <property type="entry name" value="PROKAR_LIPOPROTEIN"/>
    <property type="match status" value="1"/>
</dbReference>
<evidence type="ECO:0000256" key="14">
    <source>
        <dbReference type="SAM" id="SignalP"/>
    </source>
</evidence>
<comment type="caution">
    <text evidence="15">The sequence shown here is derived from an EMBL/GenBank/DDBJ whole genome shotgun (WGS) entry which is preliminary data.</text>
</comment>
<evidence type="ECO:0000313" key="16">
    <source>
        <dbReference type="Proteomes" id="UP000230282"/>
    </source>
</evidence>
<accession>A0A2M8RWQ2</accession>
<evidence type="ECO:0000256" key="7">
    <source>
        <dbReference type="ARBA" id="ARBA00022927"/>
    </source>
</evidence>
<keyword evidence="8 13" id="KW-0472">Membrane</keyword>
<evidence type="ECO:0000256" key="4">
    <source>
        <dbReference type="ARBA" id="ARBA00016202"/>
    </source>
</evidence>
<evidence type="ECO:0000256" key="12">
    <source>
        <dbReference type="ARBA" id="ARBA00023288"/>
    </source>
</evidence>
<dbReference type="AlphaFoldDB" id="A0A2M8RWQ2"/>
<evidence type="ECO:0000256" key="6">
    <source>
        <dbReference type="ARBA" id="ARBA00022729"/>
    </source>
</evidence>
<evidence type="ECO:0000256" key="5">
    <source>
        <dbReference type="ARBA" id="ARBA00022448"/>
    </source>
</evidence>
<feature type="chain" id="PRO_5014670179" description="Outer-membrane lipoprotein LolB" evidence="14">
    <location>
        <begin position="25"/>
        <end position="209"/>
    </location>
</feature>
<protein>
    <recommendedName>
        <fullName evidence="4 13">Outer-membrane lipoprotein LolB</fullName>
    </recommendedName>
</protein>
<dbReference type="GO" id="GO:0044874">
    <property type="term" value="P:lipoprotein localization to outer membrane"/>
    <property type="evidence" value="ECO:0007669"/>
    <property type="project" value="UniProtKB-UniRule"/>
</dbReference>
<comment type="subcellular location">
    <subcellularLocation>
        <location evidence="1 13">Cell outer membrane</location>
        <topology evidence="1 13">Lipid-anchor</topology>
    </subcellularLocation>
</comment>
<evidence type="ECO:0000256" key="9">
    <source>
        <dbReference type="ARBA" id="ARBA00023139"/>
    </source>
</evidence>
<dbReference type="Pfam" id="PF03550">
    <property type="entry name" value="LolB"/>
    <property type="match status" value="1"/>
</dbReference>
<dbReference type="Gene3D" id="2.50.20.10">
    <property type="entry name" value="Lipoprotein localisation LolA/LolB/LppX"/>
    <property type="match status" value="1"/>
</dbReference>
<evidence type="ECO:0000256" key="8">
    <source>
        <dbReference type="ARBA" id="ARBA00023136"/>
    </source>
</evidence>
<comment type="function">
    <text evidence="13">Plays a critical role in the incorporation of lipoproteins in the outer membrane after they are released by the LolA protein.</text>
</comment>
<comment type="subunit">
    <text evidence="3 13">Monomer.</text>
</comment>
<dbReference type="InterPro" id="IPR029046">
    <property type="entry name" value="LolA/LolB/LppX"/>
</dbReference>
<dbReference type="HAMAP" id="MF_00233">
    <property type="entry name" value="LolB"/>
    <property type="match status" value="1"/>
</dbReference>
<proteinExistence type="inferred from homology"/>
<feature type="signal peptide" evidence="14">
    <location>
        <begin position="1"/>
        <end position="24"/>
    </location>
</feature>
<dbReference type="CDD" id="cd16326">
    <property type="entry name" value="LolB"/>
    <property type="match status" value="1"/>
</dbReference>
<dbReference type="RefSeq" id="WP_100296258.1">
    <property type="nucleotide sequence ID" value="NZ_PHGZ01000008.1"/>
</dbReference>
<evidence type="ECO:0000256" key="2">
    <source>
        <dbReference type="ARBA" id="ARBA00009696"/>
    </source>
</evidence>
<dbReference type="GO" id="GO:0009279">
    <property type="term" value="C:cell outer membrane"/>
    <property type="evidence" value="ECO:0007669"/>
    <property type="project" value="UniProtKB-SubCell"/>
</dbReference>
<evidence type="ECO:0000313" key="15">
    <source>
        <dbReference type="EMBL" id="PJG83320.1"/>
    </source>
</evidence>
<keyword evidence="7 13" id="KW-0653">Protein transport</keyword>
<gene>
    <name evidence="13" type="primary">lolB</name>
    <name evidence="15" type="ORF">CVP04_04145</name>
</gene>